<feature type="domain" description="DNA-directed DNA polymerase family B multifunctional" evidence="9">
    <location>
        <begin position="334"/>
        <end position="550"/>
    </location>
</feature>
<dbReference type="PANTHER" id="PTHR10322:SF23">
    <property type="entry name" value="DNA POLYMERASE DELTA CATALYTIC SUBUNIT"/>
    <property type="match status" value="1"/>
</dbReference>
<evidence type="ECO:0000256" key="3">
    <source>
        <dbReference type="ARBA" id="ARBA00022679"/>
    </source>
</evidence>
<protein>
    <recommendedName>
        <fullName evidence="2">DNA-directed DNA polymerase</fullName>
        <ecNumber evidence="2">2.7.7.7</ecNumber>
    </recommendedName>
</protein>
<dbReference type="GO" id="GO:0006261">
    <property type="term" value="P:DNA-templated DNA replication"/>
    <property type="evidence" value="ECO:0007669"/>
    <property type="project" value="TreeGrafter"/>
</dbReference>
<keyword evidence="6" id="KW-1194">Viral DNA replication</keyword>
<evidence type="ECO:0000256" key="8">
    <source>
        <dbReference type="ARBA" id="ARBA00049244"/>
    </source>
</evidence>
<feature type="domain" description="DNA-directed DNA polymerase family B exonuclease" evidence="10">
    <location>
        <begin position="133"/>
        <end position="253"/>
    </location>
</feature>
<dbReference type="InterPro" id="IPR036397">
    <property type="entry name" value="RNaseH_sf"/>
</dbReference>
<dbReference type="InterPro" id="IPR006172">
    <property type="entry name" value="DNA-dir_DNA_pol_B"/>
</dbReference>
<dbReference type="Pfam" id="PF03104">
    <property type="entry name" value="DNA_pol_B_exo1"/>
    <property type="match status" value="1"/>
</dbReference>
<evidence type="ECO:0000256" key="5">
    <source>
        <dbReference type="ARBA" id="ARBA00022932"/>
    </source>
</evidence>
<comment type="catalytic activity">
    <reaction evidence="8">
        <text>DNA(n) + a 2'-deoxyribonucleoside 5'-triphosphate = DNA(n+1) + diphosphate</text>
        <dbReference type="Rhea" id="RHEA:22508"/>
        <dbReference type="Rhea" id="RHEA-COMP:17339"/>
        <dbReference type="Rhea" id="RHEA-COMP:17340"/>
        <dbReference type="ChEBI" id="CHEBI:33019"/>
        <dbReference type="ChEBI" id="CHEBI:61560"/>
        <dbReference type="ChEBI" id="CHEBI:173112"/>
        <dbReference type="EC" id="2.7.7.7"/>
    </reaction>
</comment>
<evidence type="ECO:0000259" key="10">
    <source>
        <dbReference type="Pfam" id="PF03104"/>
    </source>
</evidence>
<dbReference type="Gene3D" id="3.30.420.10">
    <property type="entry name" value="Ribonuclease H-like superfamily/Ribonuclease H"/>
    <property type="match status" value="1"/>
</dbReference>
<dbReference type="SUPFAM" id="SSF53098">
    <property type="entry name" value="Ribonuclease H-like"/>
    <property type="match status" value="1"/>
</dbReference>
<dbReference type="SUPFAM" id="SSF56672">
    <property type="entry name" value="DNA/RNA polymerases"/>
    <property type="match status" value="1"/>
</dbReference>
<dbReference type="Gene3D" id="1.10.287.690">
    <property type="entry name" value="Helix hairpin bin"/>
    <property type="match status" value="1"/>
</dbReference>
<dbReference type="InterPro" id="IPR006134">
    <property type="entry name" value="DNA-dir_DNA_pol_B_multi_dom"/>
</dbReference>
<dbReference type="InterPro" id="IPR050240">
    <property type="entry name" value="DNA_pol_type-B"/>
</dbReference>
<comment type="similarity">
    <text evidence="1">Belongs to the DNA polymerase type-B family.</text>
</comment>
<dbReference type="GO" id="GO:0003887">
    <property type="term" value="F:DNA-directed DNA polymerase activity"/>
    <property type="evidence" value="ECO:0007669"/>
    <property type="project" value="UniProtKB-KW"/>
</dbReference>
<sequence length="561" mass="65516">MYKKCYAEYAGKNQYKIHLWEEDDYKIVPYRVPAYVECSEQEAEYQGLKGEWLKKTYKWDKDNPRLHFHDMPAYQKFLIEKYGIDDNISKGHREVFFDIEIEMGGALTEEYIQEAPKPVTSIAWYDRTPDEWVILILDKKNQIKHTKGHKEIIPCSSEEELLATFIEKFREINPDILVGWNSDYFDIPYLYFRISRVLGEDFANALSPIDVVKDESQWNRNGWLNIEGVESLDYMKLHKKFSFRDEPSMRLDAIGEKYVNLGKVEYDGNLDRLFEDDIQKFIQYNFRDVEILKELDEKFEYIGLVKNLSHKGKHNYGEVYANTKTQDGAISAYLLSQNIVPPSRDRNPIHKKGYAGGYLFCPKAGLYKYMFDEDLTSLYPSIIMSLNIGKETYVGRILDLFDDRNNRLGLNDLKVMDPEKKLCVENPQRKQTYIECSKIIETITTNNLAISANGVMFRTDKPSVLSTILAKWFDERVEYKGYMKKAYKAGDKEKGAFWHQRQHTMKILLNSLYGATALGSFRYGNVILSEAITLSGQRIIQESALCANRHMNRVIKNEIEL</sequence>
<reference evidence="11" key="2">
    <citation type="journal article" date="2017" name="Nat. Commun.">
        <title>Single-virus genomics reveals hidden cosmopolitan and abundant viruses.</title>
        <authorList>
            <person name="Martinez-Hernandez F."/>
            <person name="Fornas O."/>
            <person name="Lluesma Gomez M."/>
            <person name="Bolduc B."/>
            <person name="de la Cruz Pena M.J."/>
            <person name="Martinez J.M."/>
            <person name="Anton J."/>
            <person name="Gasol J.M."/>
            <person name="Rosselli R."/>
            <person name="Rodriguez-Valera F."/>
            <person name="Sullivan M.B."/>
            <person name="Acinas S.G."/>
            <person name="Martinez-Garcia M."/>
        </authorList>
    </citation>
    <scope>NUCLEOTIDE SEQUENCE</scope>
</reference>
<dbReference type="PANTHER" id="PTHR10322">
    <property type="entry name" value="DNA POLYMERASE CATALYTIC SUBUNIT"/>
    <property type="match status" value="1"/>
</dbReference>
<dbReference type="SMART" id="SM00486">
    <property type="entry name" value="POLBc"/>
    <property type="match status" value="1"/>
</dbReference>
<evidence type="ECO:0000256" key="1">
    <source>
        <dbReference type="ARBA" id="ARBA00005755"/>
    </source>
</evidence>
<evidence type="ECO:0000256" key="2">
    <source>
        <dbReference type="ARBA" id="ARBA00012417"/>
    </source>
</evidence>
<accession>A0A218MM64</accession>
<evidence type="ECO:0000313" key="11">
    <source>
        <dbReference type="EMBL" id="ASF00380.1"/>
    </source>
</evidence>
<proteinExistence type="inferred from homology"/>
<keyword evidence="3" id="KW-0808">Transferase</keyword>
<dbReference type="InterPro" id="IPR012337">
    <property type="entry name" value="RNaseH-like_sf"/>
</dbReference>
<dbReference type="GO" id="GO:0039693">
    <property type="term" value="P:viral DNA genome replication"/>
    <property type="evidence" value="ECO:0007669"/>
    <property type="project" value="UniProtKB-KW"/>
</dbReference>
<dbReference type="Gene3D" id="3.90.1600.10">
    <property type="entry name" value="Palm domain of DNA polymerase"/>
    <property type="match status" value="1"/>
</dbReference>
<keyword evidence="6" id="KW-0235">DNA replication</keyword>
<evidence type="ECO:0000259" key="9">
    <source>
        <dbReference type="Pfam" id="PF00136"/>
    </source>
</evidence>
<dbReference type="EC" id="2.7.7.7" evidence="2"/>
<dbReference type="Pfam" id="PF00136">
    <property type="entry name" value="DNA_pol_B"/>
    <property type="match status" value="1"/>
</dbReference>
<dbReference type="GO" id="GO:0000166">
    <property type="term" value="F:nucleotide binding"/>
    <property type="evidence" value="ECO:0007669"/>
    <property type="project" value="InterPro"/>
</dbReference>
<name>A0A218MM64_9VIRU</name>
<dbReference type="InterPro" id="IPR023211">
    <property type="entry name" value="DNA_pol_palm_dom_sf"/>
</dbReference>
<keyword evidence="7" id="KW-0238">DNA-binding</keyword>
<evidence type="ECO:0000256" key="4">
    <source>
        <dbReference type="ARBA" id="ARBA00022695"/>
    </source>
</evidence>
<dbReference type="InterPro" id="IPR043502">
    <property type="entry name" value="DNA/RNA_pol_sf"/>
</dbReference>
<reference evidence="11" key="1">
    <citation type="submission" date="2016-10" db="EMBL/GenBank/DDBJ databases">
        <authorList>
            <person name="Varghese N."/>
        </authorList>
    </citation>
    <scope>NUCLEOTIDE SEQUENCE</scope>
</reference>
<dbReference type="EMBL" id="KY052832">
    <property type="protein sequence ID" value="ASF00380.1"/>
    <property type="molecule type" value="Genomic_DNA"/>
</dbReference>
<evidence type="ECO:0000256" key="6">
    <source>
        <dbReference type="ARBA" id="ARBA00023109"/>
    </source>
</evidence>
<dbReference type="GO" id="GO:0003677">
    <property type="term" value="F:DNA binding"/>
    <property type="evidence" value="ECO:0007669"/>
    <property type="project" value="UniProtKB-KW"/>
</dbReference>
<organism evidence="11">
    <name type="scientific">uncultured virus</name>
    <dbReference type="NCBI Taxonomy" id="340016"/>
    <lineage>
        <taxon>Viruses</taxon>
        <taxon>environmental samples</taxon>
    </lineage>
</organism>
<keyword evidence="5" id="KW-0239">DNA-directed DNA polymerase</keyword>
<keyword evidence="4" id="KW-0548">Nucleotidyltransferase</keyword>
<dbReference type="InterPro" id="IPR006133">
    <property type="entry name" value="DNA-dir_DNA_pol_B_exonuc"/>
</dbReference>
<evidence type="ECO:0000256" key="7">
    <source>
        <dbReference type="ARBA" id="ARBA00023125"/>
    </source>
</evidence>